<evidence type="ECO:0000256" key="4">
    <source>
        <dbReference type="ARBA" id="ARBA00023125"/>
    </source>
</evidence>
<accession>A0A9Q0JG89</accession>
<dbReference type="PANTHER" id="PTHR45959">
    <property type="entry name" value="BHLH TRANSCRIPTION FACTOR"/>
    <property type="match status" value="1"/>
</dbReference>
<dbReference type="InterPro" id="IPR011598">
    <property type="entry name" value="bHLH_dom"/>
</dbReference>
<evidence type="ECO:0000256" key="5">
    <source>
        <dbReference type="ARBA" id="ARBA00023163"/>
    </source>
</evidence>
<feature type="region of interest" description="Disordered" evidence="8">
    <location>
        <begin position="152"/>
        <end position="176"/>
    </location>
</feature>
<dbReference type="AlphaFoldDB" id="A0A9Q0JG89"/>
<dbReference type="InterPro" id="IPR052610">
    <property type="entry name" value="bHLH_transcription_regulator"/>
</dbReference>
<dbReference type="PROSITE" id="PS50888">
    <property type="entry name" value="BHLH"/>
    <property type="match status" value="1"/>
</dbReference>
<gene>
    <name evidence="10" type="ORF">Tsubulata_028564</name>
</gene>
<keyword evidence="5" id="KW-0804">Transcription</keyword>
<dbReference type="FunFam" id="4.10.280.10:FF:000095">
    <property type="entry name" value="Basic helix-loop-helix family protein"/>
    <property type="match status" value="1"/>
</dbReference>
<evidence type="ECO:0000256" key="1">
    <source>
        <dbReference type="ARBA" id="ARBA00004123"/>
    </source>
</evidence>
<feature type="compositionally biased region" description="Polar residues" evidence="8">
    <location>
        <begin position="55"/>
        <end position="92"/>
    </location>
</feature>
<keyword evidence="4" id="KW-0238">DNA-binding</keyword>
<evidence type="ECO:0000259" key="9">
    <source>
        <dbReference type="PROSITE" id="PS50888"/>
    </source>
</evidence>
<comment type="subcellular location">
    <subcellularLocation>
        <location evidence="1">Nucleus</location>
    </subcellularLocation>
</comment>
<dbReference type="Gene3D" id="4.10.280.10">
    <property type="entry name" value="Helix-loop-helix DNA-binding domain"/>
    <property type="match status" value="1"/>
</dbReference>
<dbReference type="GO" id="GO:0005634">
    <property type="term" value="C:nucleus"/>
    <property type="evidence" value="ECO:0007669"/>
    <property type="project" value="UniProtKB-SubCell"/>
</dbReference>
<dbReference type="GO" id="GO:0046983">
    <property type="term" value="F:protein dimerization activity"/>
    <property type="evidence" value="ECO:0007669"/>
    <property type="project" value="InterPro"/>
</dbReference>
<keyword evidence="6" id="KW-0539">Nucleus</keyword>
<evidence type="ECO:0000256" key="7">
    <source>
        <dbReference type="SAM" id="Coils"/>
    </source>
</evidence>
<feature type="compositionally biased region" description="Polar residues" evidence="8">
    <location>
        <begin position="248"/>
        <end position="259"/>
    </location>
</feature>
<reference evidence="10" key="1">
    <citation type="submission" date="2022-02" db="EMBL/GenBank/DDBJ databases">
        <authorList>
            <person name="Henning P.M."/>
            <person name="McCubbin A.G."/>
            <person name="Shore J.S."/>
        </authorList>
    </citation>
    <scope>NUCLEOTIDE SEQUENCE</scope>
    <source>
        <strain evidence="10">F60SS</strain>
        <tissue evidence="10">Leaves</tissue>
    </source>
</reference>
<comment type="caution">
    <text evidence="10">The sequence shown here is derived from an EMBL/GenBank/DDBJ whole genome shotgun (WGS) entry which is preliminary data.</text>
</comment>
<evidence type="ECO:0000256" key="3">
    <source>
        <dbReference type="ARBA" id="ARBA00023015"/>
    </source>
</evidence>
<evidence type="ECO:0000256" key="8">
    <source>
        <dbReference type="SAM" id="MobiDB-lite"/>
    </source>
</evidence>
<keyword evidence="11" id="KW-1185">Reference proteome</keyword>
<evidence type="ECO:0000313" key="11">
    <source>
        <dbReference type="Proteomes" id="UP001141552"/>
    </source>
</evidence>
<dbReference type="Pfam" id="PF22754">
    <property type="entry name" value="bHLH-TF_ACT-like_plant"/>
    <property type="match status" value="1"/>
</dbReference>
<dbReference type="Proteomes" id="UP001141552">
    <property type="component" value="Unassembled WGS sequence"/>
</dbReference>
<comment type="subunit">
    <text evidence="2">Homodimer.</text>
</comment>
<feature type="compositionally biased region" description="Low complexity" evidence="8">
    <location>
        <begin position="35"/>
        <end position="47"/>
    </location>
</feature>
<dbReference type="OrthoDB" id="690068at2759"/>
<dbReference type="PANTHER" id="PTHR45959:SF2">
    <property type="entry name" value="BHLH TRANSCRIPTION FACTOR"/>
    <property type="match status" value="1"/>
</dbReference>
<organism evidence="10 11">
    <name type="scientific">Turnera subulata</name>
    <dbReference type="NCBI Taxonomy" id="218843"/>
    <lineage>
        <taxon>Eukaryota</taxon>
        <taxon>Viridiplantae</taxon>
        <taxon>Streptophyta</taxon>
        <taxon>Embryophyta</taxon>
        <taxon>Tracheophyta</taxon>
        <taxon>Spermatophyta</taxon>
        <taxon>Magnoliopsida</taxon>
        <taxon>eudicotyledons</taxon>
        <taxon>Gunneridae</taxon>
        <taxon>Pentapetalae</taxon>
        <taxon>rosids</taxon>
        <taxon>fabids</taxon>
        <taxon>Malpighiales</taxon>
        <taxon>Passifloraceae</taxon>
        <taxon>Turnera</taxon>
    </lineage>
</organism>
<evidence type="ECO:0000313" key="10">
    <source>
        <dbReference type="EMBL" id="KAJ4839475.1"/>
    </source>
</evidence>
<dbReference type="GO" id="GO:0006355">
    <property type="term" value="P:regulation of DNA-templated transcription"/>
    <property type="evidence" value="ECO:0007669"/>
    <property type="project" value="UniProtKB-ARBA"/>
</dbReference>
<reference evidence="10" key="2">
    <citation type="journal article" date="2023" name="Plants (Basel)">
        <title>Annotation of the Turnera subulata (Passifloraceae) Draft Genome Reveals the S-Locus Evolved after the Divergence of Turneroideae from Passifloroideae in a Stepwise Manner.</title>
        <authorList>
            <person name="Henning P.M."/>
            <person name="Roalson E.H."/>
            <person name="Mir W."/>
            <person name="McCubbin A.G."/>
            <person name="Shore J.S."/>
        </authorList>
    </citation>
    <scope>NUCLEOTIDE SEQUENCE</scope>
    <source>
        <strain evidence="10">F60SS</strain>
    </source>
</reference>
<dbReference type="SUPFAM" id="SSF47459">
    <property type="entry name" value="HLH, helix-loop-helix DNA-binding domain"/>
    <property type="match status" value="1"/>
</dbReference>
<feature type="region of interest" description="Disordered" evidence="8">
    <location>
        <begin position="248"/>
        <end position="272"/>
    </location>
</feature>
<dbReference type="InterPro" id="IPR036638">
    <property type="entry name" value="HLH_DNA-bd_sf"/>
</dbReference>
<dbReference type="SMART" id="SM00353">
    <property type="entry name" value="HLH"/>
    <property type="match status" value="1"/>
</dbReference>
<keyword evidence="7" id="KW-0175">Coiled coil</keyword>
<dbReference type="GO" id="GO:0003677">
    <property type="term" value="F:DNA binding"/>
    <property type="evidence" value="ECO:0007669"/>
    <property type="project" value="UniProtKB-KW"/>
</dbReference>
<protein>
    <recommendedName>
        <fullName evidence="9">BHLH domain-containing protein</fullName>
    </recommendedName>
</protein>
<keyword evidence="3" id="KW-0805">Transcription regulation</keyword>
<sequence length="354" mass="38971">MDDYELIHQCHVSSLADLITTQNMTIASAENTRRSFSSESYSSNPSSFNAKKETAASTFSGSSLDNSSKTSSQRPAKLQKTNSWGSAITTDQRSPKSSPPPSQILSFEAPVLSAASDPQHFFGNLGNIVKPVKDEAASPPREVNFLSYQNQNYAPKSDHGTKRPYSAMTRSPSHAQDHILAERKRREKLTQRFIALSAVVPGLKKMDKASVLGDAIKYIKELQERMKAVEEQNKTKTVESVVLVKKSQLSADDNSSSCEDNPDDGPSDSALPEIEAKVTDKDVLIRIQCNKQQGIVVKILGEIEALRLSILNSSVLPFGNSTLDITIIAQKDKECTMTMKDLVKNLRLAFLKFM</sequence>
<feature type="region of interest" description="Disordered" evidence="8">
    <location>
        <begin position="31"/>
        <end position="104"/>
    </location>
</feature>
<name>A0A9Q0JG89_9ROSI</name>
<evidence type="ECO:0000256" key="6">
    <source>
        <dbReference type="ARBA" id="ARBA00023242"/>
    </source>
</evidence>
<dbReference type="EMBL" id="JAKUCV010003308">
    <property type="protein sequence ID" value="KAJ4839475.1"/>
    <property type="molecule type" value="Genomic_DNA"/>
</dbReference>
<dbReference type="InterPro" id="IPR054502">
    <property type="entry name" value="bHLH-TF_ACT-like_plant"/>
</dbReference>
<evidence type="ECO:0000256" key="2">
    <source>
        <dbReference type="ARBA" id="ARBA00011738"/>
    </source>
</evidence>
<dbReference type="Pfam" id="PF00010">
    <property type="entry name" value="HLH"/>
    <property type="match status" value="1"/>
</dbReference>
<feature type="coiled-coil region" evidence="7">
    <location>
        <begin position="212"/>
        <end position="239"/>
    </location>
</feature>
<feature type="domain" description="BHLH" evidence="9">
    <location>
        <begin position="173"/>
        <end position="222"/>
    </location>
</feature>
<proteinExistence type="predicted"/>
<dbReference type="CDD" id="cd11452">
    <property type="entry name" value="bHLH_AtNAI1_like"/>
    <property type="match status" value="1"/>
</dbReference>